<dbReference type="InterPro" id="IPR013538">
    <property type="entry name" value="ASHA1/2-like_C"/>
</dbReference>
<protein>
    <submittedName>
        <fullName evidence="3">SRPBCC domain-containing protein</fullName>
    </submittedName>
</protein>
<evidence type="ECO:0000259" key="2">
    <source>
        <dbReference type="Pfam" id="PF08327"/>
    </source>
</evidence>
<comment type="caution">
    <text evidence="3">The sequence shown here is derived from an EMBL/GenBank/DDBJ whole genome shotgun (WGS) entry which is preliminary data.</text>
</comment>
<name>A0AAE3QCA9_9HYPH</name>
<dbReference type="Pfam" id="PF08327">
    <property type="entry name" value="AHSA1"/>
    <property type="match status" value="1"/>
</dbReference>
<evidence type="ECO:0000256" key="1">
    <source>
        <dbReference type="ARBA" id="ARBA00006817"/>
    </source>
</evidence>
<reference evidence="3" key="1">
    <citation type="submission" date="2022-03" db="EMBL/GenBank/DDBJ databases">
        <title>Fererhizobium litorale gen. nov., sp. nov., isolated from sandy sediments of the Sea of Japan seashore.</title>
        <authorList>
            <person name="Romanenko L."/>
            <person name="Kurilenko V."/>
            <person name="Otstavnykh N."/>
            <person name="Svetashev V."/>
            <person name="Tekutyeva L."/>
            <person name="Isaeva M."/>
            <person name="Mikhailov V."/>
        </authorList>
    </citation>
    <scope>NUCLEOTIDE SEQUENCE</scope>
    <source>
        <strain evidence="3">KMM 9576</strain>
    </source>
</reference>
<organism evidence="3 4">
    <name type="scientific">Ferirhizobium litorale</name>
    <dbReference type="NCBI Taxonomy" id="2927786"/>
    <lineage>
        <taxon>Bacteria</taxon>
        <taxon>Pseudomonadati</taxon>
        <taxon>Pseudomonadota</taxon>
        <taxon>Alphaproteobacteria</taxon>
        <taxon>Hyphomicrobiales</taxon>
        <taxon>Rhizobiaceae</taxon>
        <taxon>Ferirhizobium</taxon>
    </lineage>
</organism>
<feature type="domain" description="Activator of Hsp90 ATPase homologue 1/2-like C-terminal" evidence="2">
    <location>
        <begin position="22"/>
        <end position="151"/>
    </location>
</feature>
<dbReference type="CDD" id="cd07814">
    <property type="entry name" value="SRPBCC_CalC_Aha1-like"/>
    <property type="match status" value="1"/>
</dbReference>
<dbReference type="RefSeq" id="WP_311784915.1">
    <property type="nucleotide sequence ID" value="NZ_JALDYY010000001.1"/>
</dbReference>
<proteinExistence type="inferred from homology"/>
<evidence type="ECO:0000313" key="3">
    <source>
        <dbReference type="EMBL" id="MDI7920748.1"/>
    </source>
</evidence>
<dbReference type="Gene3D" id="3.30.530.20">
    <property type="match status" value="1"/>
</dbReference>
<keyword evidence="4" id="KW-1185">Reference proteome</keyword>
<dbReference type="EMBL" id="JALDYZ010000001">
    <property type="protein sequence ID" value="MDI7920748.1"/>
    <property type="molecule type" value="Genomic_DNA"/>
</dbReference>
<comment type="similarity">
    <text evidence="1">Belongs to the AHA1 family.</text>
</comment>
<gene>
    <name evidence="3" type="ORF">MRS75_01470</name>
</gene>
<dbReference type="SUPFAM" id="SSF55961">
    <property type="entry name" value="Bet v1-like"/>
    <property type="match status" value="1"/>
</dbReference>
<dbReference type="InterPro" id="IPR023393">
    <property type="entry name" value="START-like_dom_sf"/>
</dbReference>
<accession>A0AAE3QCA9</accession>
<sequence>MDAKVEARTLSDEELLITRVFDAPLALVFRIWENRDHMIRWLGPEGFSCTHLDLDFRPGGAWRACIVSDAHGENWMGGRFREIERNRRIVYTFRWESGCDVPEIDTVVTVTFEERDGKTVQNFHQAPFRSVGDRDSHVGGWNSSFNREQAYVEGLAKQVE</sequence>
<evidence type="ECO:0000313" key="4">
    <source>
        <dbReference type="Proteomes" id="UP001161580"/>
    </source>
</evidence>
<dbReference type="Proteomes" id="UP001161580">
    <property type="component" value="Unassembled WGS sequence"/>
</dbReference>
<dbReference type="AlphaFoldDB" id="A0AAE3QCA9"/>